<feature type="compositionally biased region" description="Polar residues" evidence="1">
    <location>
        <begin position="342"/>
        <end position="359"/>
    </location>
</feature>
<evidence type="ECO:0000256" key="1">
    <source>
        <dbReference type="SAM" id="MobiDB-lite"/>
    </source>
</evidence>
<reference evidence="3" key="1">
    <citation type="submission" date="2023-04" db="EMBL/GenBank/DDBJ databases">
        <title>Phytophthora lilii NBRC 32176.</title>
        <authorList>
            <person name="Ichikawa N."/>
            <person name="Sato H."/>
            <person name="Tonouchi N."/>
        </authorList>
    </citation>
    <scope>NUCLEOTIDE SEQUENCE</scope>
    <source>
        <strain evidence="3">NBRC 32176</strain>
    </source>
</reference>
<accession>A0A9W6WW35</accession>
<feature type="compositionally biased region" description="Basic and acidic residues" evidence="1">
    <location>
        <begin position="389"/>
        <end position="417"/>
    </location>
</feature>
<dbReference type="PROSITE" id="PS50004">
    <property type="entry name" value="C2"/>
    <property type="match status" value="1"/>
</dbReference>
<dbReference type="OrthoDB" id="118170at2759"/>
<dbReference type="AlphaFoldDB" id="A0A9W6WW35"/>
<name>A0A9W6WW35_9STRA</name>
<feature type="compositionally biased region" description="Basic and acidic residues" evidence="1">
    <location>
        <begin position="273"/>
        <end position="288"/>
    </location>
</feature>
<feature type="region of interest" description="Disordered" evidence="1">
    <location>
        <begin position="322"/>
        <end position="514"/>
    </location>
</feature>
<comment type="caution">
    <text evidence="3">The sequence shown here is derived from an EMBL/GenBank/DDBJ whole genome shotgun (WGS) entry which is preliminary data.</text>
</comment>
<evidence type="ECO:0000259" key="2">
    <source>
        <dbReference type="PROSITE" id="PS50004"/>
    </source>
</evidence>
<feature type="region of interest" description="Disordered" evidence="1">
    <location>
        <begin position="1"/>
        <end position="36"/>
    </location>
</feature>
<dbReference type="EMBL" id="BSXW01000331">
    <property type="protein sequence ID" value="GMF18971.1"/>
    <property type="molecule type" value="Genomic_DNA"/>
</dbReference>
<dbReference type="Pfam" id="PF00168">
    <property type="entry name" value="C2"/>
    <property type="match status" value="1"/>
</dbReference>
<dbReference type="SMART" id="SM00239">
    <property type="entry name" value="C2"/>
    <property type="match status" value="1"/>
</dbReference>
<feature type="compositionally biased region" description="Basic and acidic residues" evidence="1">
    <location>
        <begin position="242"/>
        <end position="254"/>
    </location>
</feature>
<dbReference type="Proteomes" id="UP001165083">
    <property type="component" value="Unassembled WGS sequence"/>
</dbReference>
<dbReference type="InterPro" id="IPR035892">
    <property type="entry name" value="C2_domain_sf"/>
</dbReference>
<proteinExistence type="predicted"/>
<feature type="compositionally biased region" description="Low complexity" evidence="1">
    <location>
        <begin position="20"/>
        <end position="35"/>
    </location>
</feature>
<evidence type="ECO:0000313" key="3">
    <source>
        <dbReference type="EMBL" id="GMF18971.1"/>
    </source>
</evidence>
<protein>
    <submittedName>
        <fullName evidence="3">Unnamed protein product</fullName>
    </submittedName>
</protein>
<feature type="region of interest" description="Disordered" evidence="1">
    <location>
        <begin position="242"/>
        <end position="297"/>
    </location>
</feature>
<feature type="compositionally biased region" description="Basic residues" evidence="1">
    <location>
        <begin position="360"/>
        <end position="369"/>
    </location>
</feature>
<dbReference type="Gene3D" id="2.60.40.150">
    <property type="entry name" value="C2 domain"/>
    <property type="match status" value="1"/>
</dbReference>
<organism evidence="3 4">
    <name type="scientific">Phytophthora lilii</name>
    <dbReference type="NCBI Taxonomy" id="2077276"/>
    <lineage>
        <taxon>Eukaryota</taxon>
        <taxon>Sar</taxon>
        <taxon>Stramenopiles</taxon>
        <taxon>Oomycota</taxon>
        <taxon>Peronosporomycetes</taxon>
        <taxon>Peronosporales</taxon>
        <taxon>Peronosporaceae</taxon>
        <taxon>Phytophthora</taxon>
    </lineage>
</organism>
<evidence type="ECO:0000313" key="4">
    <source>
        <dbReference type="Proteomes" id="UP001165083"/>
    </source>
</evidence>
<feature type="domain" description="C2" evidence="2">
    <location>
        <begin position="53"/>
        <end position="186"/>
    </location>
</feature>
<feature type="compositionally biased region" description="Polar residues" evidence="1">
    <location>
        <begin position="322"/>
        <end position="332"/>
    </location>
</feature>
<dbReference type="InterPro" id="IPR000008">
    <property type="entry name" value="C2_dom"/>
</dbReference>
<sequence>MPRKAQGSGKRSGRHRRRSYSSSSSSSSYFSSSSSELCCPVKPLRHASTTPASMGPTMMPAQRAPAPTALTPFSTLYLTIHSAQNVLMKSHYAYCKTFVANRPMVENTMFAALSGVPYQCFKTNIVEESNNQPVWNARFEIRISDPSADIVSILLKNQQMLCCPIVGVCVISLKSLIDSPGVDQWFALRKGPFQTGHIRLQMLLKKIEQPTIPPRVLQANQINYSAAPMACPVIPPQQDLYTHPDRARSLDNDYRHRKLEKRHQRELKKRERLQRSLEKGEIRSKTSENVKSANTNGPTQAIAHANQANSDEVLSGHCHEVQLSSEKATSPSGEVRSERSGSFHSIASHTSSKSGYSNHYQRKASKMNSHHGQGDERLALDDDLYGGSDRMRRIGARENPPESCKSEPIRVPERMTEEPAANITQKTPASPEHKTKDDDYSTPAQFDGIKQDCPGQTFSDPGKANNEKDLAFSDSDLSSSSESSESRRRRRKHKSKKRRTRRRHKHRSQNSYQPDMACTILPEIPAYVPAPIGVIPPPPPPANKNGMGKFVSIASRVASIALLGADYTKAFTNTTANQAGTDVTMNVAPEGIPVVAENEDFEFA</sequence>
<feature type="compositionally biased region" description="Basic residues" evidence="1">
    <location>
        <begin position="255"/>
        <end position="272"/>
    </location>
</feature>
<dbReference type="SUPFAM" id="SSF49562">
    <property type="entry name" value="C2 domain (Calcium/lipid-binding domain, CaLB)"/>
    <property type="match status" value="1"/>
</dbReference>
<feature type="compositionally biased region" description="Basic residues" evidence="1">
    <location>
        <begin position="487"/>
        <end position="508"/>
    </location>
</feature>
<keyword evidence="4" id="KW-1185">Reference proteome</keyword>
<gene>
    <name evidence="3" type="ORF">Plil01_000718300</name>
</gene>